<dbReference type="EMBL" id="BMJD01000011">
    <property type="protein sequence ID" value="GGB40555.1"/>
    <property type="molecule type" value="Genomic_DNA"/>
</dbReference>
<organism evidence="1 2">
    <name type="scientific">Lentibacillus populi</name>
    <dbReference type="NCBI Taxonomy" id="1827502"/>
    <lineage>
        <taxon>Bacteria</taxon>
        <taxon>Bacillati</taxon>
        <taxon>Bacillota</taxon>
        <taxon>Bacilli</taxon>
        <taxon>Bacillales</taxon>
        <taxon>Bacillaceae</taxon>
        <taxon>Lentibacillus</taxon>
    </lineage>
</organism>
<keyword evidence="2" id="KW-1185">Reference proteome</keyword>
<reference evidence="1" key="2">
    <citation type="submission" date="2020-09" db="EMBL/GenBank/DDBJ databases">
        <authorList>
            <person name="Sun Q."/>
            <person name="Zhou Y."/>
        </authorList>
    </citation>
    <scope>NUCLEOTIDE SEQUENCE</scope>
    <source>
        <strain evidence="1">CGMCC 1.15454</strain>
    </source>
</reference>
<protein>
    <submittedName>
        <fullName evidence="1">Uncharacterized protein</fullName>
    </submittedName>
</protein>
<reference evidence="1" key="1">
    <citation type="journal article" date="2014" name="Int. J. Syst. Evol. Microbiol.">
        <title>Complete genome sequence of Corynebacterium casei LMG S-19264T (=DSM 44701T), isolated from a smear-ripened cheese.</title>
        <authorList>
            <consortium name="US DOE Joint Genome Institute (JGI-PGF)"/>
            <person name="Walter F."/>
            <person name="Albersmeier A."/>
            <person name="Kalinowski J."/>
            <person name="Ruckert C."/>
        </authorList>
    </citation>
    <scope>NUCLEOTIDE SEQUENCE</scope>
    <source>
        <strain evidence="1">CGMCC 1.15454</strain>
    </source>
</reference>
<evidence type="ECO:0000313" key="2">
    <source>
        <dbReference type="Proteomes" id="UP000621492"/>
    </source>
</evidence>
<dbReference type="AlphaFoldDB" id="A0A9W5TWT7"/>
<proteinExistence type="predicted"/>
<sequence>MDKNITEAEEKLSALNLDKELKKACGVREKEINDEITRMRGARDEGKIEGKREIIEAMRKNGITDEI</sequence>
<dbReference type="Proteomes" id="UP000621492">
    <property type="component" value="Unassembled WGS sequence"/>
</dbReference>
<evidence type="ECO:0000313" key="1">
    <source>
        <dbReference type="EMBL" id="GGB40555.1"/>
    </source>
</evidence>
<comment type="caution">
    <text evidence="1">The sequence shown here is derived from an EMBL/GenBank/DDBJ whole genome shotgun (WGS) entry which is preliminary data.</text>
</comment>
<name>A0A9W5TWT7_9BACI</name>
<gene>
    <name evidence="1" type="ORF">GCM10011409_17590</name>
</gene>
<accession>A0A9W5TWT7</accession>